<dbReference type="GO" id="GO:0005829">
    <property type="term" value="C:cytosol"/>
    <property type="evidence" value="ECO:0007669"/>
    <property type="project" value="TreeGrafter"/>
</dbReference>
<dbReference type="Gene3D" id="3.40.50.300">
    <property type="entry name" value="P-loop containing nucleotide triphosphate hydrolases"/>
    <property type="match status" value="2"/>
</dbReference>
<protein>
    <submittedName>
        <fullName evidence="3">Type III restriction enzyme</fullName>
    </submittedName>
</protein>
<dbReference type="AlphaFoldDB" id="A0A1I0Q126"/>
<feature type="domain" description="Helicase/UvrB N-terminal" evidence="1">
    <location>
        <begin position="109"/>
        <end position="274"/>
    </location>
</feature>
<dbReference type="InterPro" id="IPR006935">
    <property type="entry name" value="Helicase/UvrB_N"/>
</dbReference>
<dbReference type="PANTHER" id="PTHR47396">
    <property type="entry name" value="TYPE I RESTRICTION ENZYME ECOKI R PROTEIN"/>
    <property type="match status" value="1"/>
</dbReference>
<dbReference type="Proteomes" id="UP000199701">
    <property type="component" value="Unassembled WGS sequence"/>
</dbReference>
<dbReference type="InterPro" id="IPR045572">
    <property type="entry name" value="RE_endonuc_C"/>
</dbReference>
<dbReference type="STRING" id="99656.SAMN05421659_106198"/>
<dbReference type="GO" id="GO:0003677">
    <property type="term" value="F:DNA binding"/>
    <property type="evidence" value="ECO:0007669"/>
    <property type="project" value="InterPro"/>
</dbReference>
<dbReference type="EMBL" id="FOJI01000006">
    <property type="protein sequence ID" value="SEW20453.1"/>
    <property type="molecule type" value="Genomic_DNA"/>
</dbReference>
<dbReference type="Pfam" id="PF19778">
    <property type="entry name" value="RE_endonuc"/>
    <property type="match status" value="1"/>
</dbReference>
<dbReference type="InterPro" id="IPR027417">
    <property type="entry name" value="P-loop_NTPase"/>
</dbReference>
<gene>
    <name evidence="3" type="ORF">SAMN05421659_106198</name>
</gene>
<evidence type="ECO:0000259" key="1">
    <source>
        <dbReference type="Pfam" id="PF04851"/>
    </source>
</evidence>
<dbReference type="OrthoDB" id="9804145at2"/>
<dbReference type="RefSeq" id="WP_092453406.1">
    <property type="nucleotide sequence ID" value="NZ_FOJI01000006.1"/>
</dbReference>
<dbReference type="InterPro" id="IPR050742">
    <property type="entry name" value="Helicase_Restrict-Modif_Enz"/>
</dbReference>
<accession>A0A1I0Q126</accession>
<dbReference type="SUPFAM" id="SSF52540">
    <property type="entry name" value="P-loop containing nucleoside triphosphate hydrolases"/>
    <property type="match status" value="2"/>
</dbReference>
<organism evidence="3 4">
    <name type="scientific">[Clostridium] fimetarium</name>
    <dbReference type="NCBI Taxonomy" id="99656"/>
    <lineage>
        <taxon>Bacteria</taxon>
        <taxon>Bacillati</taxon>
        <taxon>Bacillota</taxon>
        <taxon>Clostridia</taxon>
        <taxon>Lachnospirales</taxon>
        <taxon>Lachnospiraceae</taxon>
    </lineage>
</organism>
<name>A0A1I0Q126_9FIRM</name>
<evidence type="ECO:0000313" key="4">
    <source>
        <dbReference type="Proteomes" id="UP000199701"/>
    </source>
</evidence>
<reference evidence="3 4" key="1">
    <citation type="submission" date="2016-10" db="EMBL/GenBank/DDBJ databases">
        <authorList>
            <person name="de Groot N.N."/>
        </authorList>
    </citation>
    <scope>NUCLEOTIDE SEQUENCE [LARGE SCALE GENOMIC DNA]</scope>
    <source>
        <strain evidence="3 4">DSM 9179</strain>
    </source>
</reference>
<keyword evidence="4" id="KW-1185">Reference proteome</keyword>
<proteinExistence type="predicted"/>
<dbReference type="Pfam" id="PF04851">
    <property type="entry name" value="ResIII"/>
    <property type="match status" value="1"/>
</dbReference>
<dbReference type="PANTHER" id="PTHR47396:SF1">
    <property type="entry name" value="ATP-DEPENDENT HELICASE IRC3-RELATED"/>
    <property type="match status" value="1"/>
</dbReference>
<evidence type="ECO:0000313" key="3">
    <source>
        <dbReference type="EMBL" id="SEW20453.1"/>
    </source>
</evidence>
<evidence type="ECO:0000259" key="2">
    <source>
        <dbReference type="Pfam" id="PF19778"/>
    </source>
</evidence>
<sequence>MKFNFKIQQYQTDAVESIINVFNGQPYNDPVNYRRDIGKNKVVKSFSQISFDDSDELEIADDFNDAGFKNEQMAIPDNMILSNIKKIQQENNLKVSESLIKNLGCCSLDIEMETGTGKTYVYIKTMYELNKRYGWSKFIVVVPSIAIREGVIKSFEITQGHFMEQYGKKVRPFVYNSKNLNQLDAFSSNAGINVMIINMQAFNTSMKEGGRSKESRIIYDKRDEFGSRRPIDVIKANNPIIILDEPQKMGGDATQNALKNFNPLFSLNYSATHKEHHNMVYALDAVDAYNQHLVKKIEVKGFQVKNFRGTDKYMYLENIIVSPKHPPKAKIEFEIAYNKSINRESKILGVDDNLYELSKNMEQYKGYRISEIDPFSATVTFTNGEVICRGDVVGDISEKDMRRIQIRETIISHFEKEEQLFNQGIKTLSLFFIDEVAKYRQYNEVGEEDLGEYGVIFEQEYNDIINDYITIFDTPYQKYLKDIAVHETHKGYFSIDKKGQAINSTATRGNDYSDDISAYDLILKNKERLLSFEEPTRFIFSHSALREGWDNPNVFQICTLKHSDSTMLKRQEVGRGLRLCVNQDGFRMDEQSLGRDRVHKVNKLTVIASESYKDFVTDLQKQIKDVLYERPTKASKEYFIDKTVKVDGSSVKITEQQATAIYRYLLKNDYIDNDEHITEQYHADLENNCFAVLQEELQPLAEGVHKLIQSIFDDKILGDMISNGNETTIPSNDLNENFAKKEFQTLWGYINHKYAYTVSFDSNELIKKAIDHIDEELFVSELLYTVSKSEQKSIMDANMVRESNSFYDAKSKTNALKHSETSQIKYDLIGKIAEGTVLTRRTVAAIISGISPFKFAMFKNNPEEFITKVIRLIKEQKANMIVEHVSYDRIAGKYENSIFTAEKHASMDKAFRAEKHIQDYVYTDGTAEKSVERTFAESLEEASEVCVYAKLPKGFAIPTPVGNYSPDWAIAFNEGTVKHIYFVAETKGTLESLSLRPIEKAKIKCARKLFNEISTENVVYHDVDSYATLLDVMKSL</sequence>
<feature type="domain" description="Type III restriction enzyme C-terminal endonuclease" evidence="2">
    <location>
        <begin position="920"/>
        <end position="1024"/>
    </location>
</feature>
<dbReference type="GO" id="GO:0005524">
    <property type="term" value="F:ATP binding"/>
    <property type="evidence" value="ECO:0007669"/>
    <property type="project" value="InterPro"/>
</dbReference>
<dbReference type="GO" id="GO:0015668">
    <property type="term" value="F:type III site-specific deoxyribonuclease activity"/>
    <property type="evidence" value="ECO:0007669"/>
    <property type="project" value="InterPro"/>
</dbReference>